<feature type="domain" description="Response regulatory" evidence="4">
    <location>
        <begin position="498"/>
        <end position="616"/>
    </location>
</feature>
<dbReference type="Pfam" id="PF08447">
    <property type="entry name" value="PAS_3"/>
    <property type="match status" value="1"/>
</dbReference>
<evidence type="ECO:0000313" key="6">
    <source>
        <dbReference type="EMBL" id="CAD9681146.1"/>
    </source>
</evidence>
<accession>A0A7S2RUZ1</accession>
<dbReference type="SMART" id="SM00388">
    <property type="entry name" value="HisKA"/>
    <property type="match status" value="1"/>
</dbReference>
<dbReference type="InterPro" id="IPR013655">
    <property type="entry name" value="PAS_fold_3"/>
</dbReference>
<dbReference type="NCBIfam" id="TIGR00229">
    <property type="entry name" value="sensory_box"/>
    <property type="match status" value="1"/>
</dbReference>
<dbReference type="InterPro" id="IPR000014">
    <property type="entry name" value="PAS"/>
</dbReference>
<evidence type="ECO:0000259" key="5">
    <source>
        <dbReference type="PROSITE" id="PS50113"/>
    </source>
</evidence>
<dbReference type="InterPro" id="IPR004358">
    <property type="entry name" value="Sig_transdc_His_kin-like_C"/>
</dbReference>
<dbReference type="CDD" id="cd00156">
    <property type="entry name" value="REC"/>
    <property type="match status" value="1"/>
</dbReference>
<dbReference type="SUPFAM" id="SSF55785">
    <property type="entry name" value="PYP-like sensor domain (PAS domain)"/>
    <property type="match status" value="1"/>
</dbReference>
<dbReference type="PANTHER" id="PTHR43547:SF2">
    <property type="entry name" value="HYBRID SIGNAL TRANSDUCTION HISTIDINE KINASE C"/>
    <property type="match status" value="1"/>
</dbReference>
<dbReference type="SUPFAM" id="SSF55874">
    <property type="entry name" value="ATPase domain of HSP90 chaperone/DNA topoisomerase II/histidine kinase"/>
    <property type="match status" value="1"/>
</dbReference>
<dbReference type="SUPFAM" id="SSF52172">
    <property type="entry name" value="CheY-like"/>
    <property type="match status" value="1"/>
</dbReference>
<dbReference type="InterPro" id="IPR036890">
    <property type="entry name" value="HATPase_C_sf"/>
</dbReference>
<dbReference type="SMART" id="SM00448">
    <property type="entry name" value="REC"/>
    <property type="match status" value="1"/>
</dbReference>
<dbReference type="Pfam" id="PF00072">
    <property type="entry name" value="Response_reg"/>
    <property type="match status" value="1"/>
</dbReference>
<dbReference type="Gene3D" id="3.30.450.20">
    <property type="entry name" value="PAS domain"/>
    <property type="match status" value="1"/>
</dbReference>
<proteinExistence type="predicted"/>
<dbReference type="Pfam" id="PF02518">
    <property type="entry name" value="HATPase_c"/>
    <property type="match status" value="1"/>
</dbReference>
<feature type="domain" description="Histidine kinase" evidence="3">
    <location>
        <begin position="241"/>
        <end position="467"/>
    </location>
</feature>
<dbReference type="Gene3D" id="3.40.50.2300">
    <property type="match status" value="1"/>
</dbReference>
<dbReference type="InterPro" id="IPR000700">
    <property type="entry name" value="PAS-assoc_C"/>
</dbReference>
<protein>
    <recommendedName>
        <fullName evidence="7">Histidine kinase</fullName>
    </recommendedName>
</protein>
<gene>
    <name evidence="6" type="ORF">QSP1433_LOCUS7168</name>
</gene>
<dbReference type="PROSITE" id="PS50113">
    <property type="entry name" value="PAC"/>
    <property type="match status" value="1"/>
</dbReference>
<dbReference type="PROSITE" id="PS50109">
    <property type="entry name" value="HIS_KIN"/>
    <property type="match status" value="1"/>
</dbReference>
<evidence type="ECO:0000259" key="3">
    <source>
        <dbReference type="PROSITE" id="PS50109"/>
    </source>
</evidence>
<name>A0A7S2RUZ1_9STRA</name>
<organism evidence="6">
    <name type="scientific">Mucochytrium quahogii</name>
    <dbReference type="NCBI Taxonomy" id="96639"/>
    <lineage>
        <taxon>Eukaryota</taxon>
        <taxon>Sar</taxon>
        <taxon>Stramenopiles</taxon>
        <taxon>Bigyra</taxon>
        <taxon>Labyrinthulomycetes</taxon>
        <taxon>Thraustochytrida</taxon>
        <taxon>Thraustochytriidae</taxon>
        <taxon>Mucochytrium</taxon>
    </lineage>
</organism>
<dbReference type="SMART" id="SM00387">
    <property type="entry name" value="HATPase_c"/>
    <property type="match status" value="1"/>
</dbReference>
<dbReference type="InterPro" id="IPR003661">
    <property type="entry name" value="HisK_dim/P_dom"/>
</dbReference>
<dbReference type="Gene3D" id="3.30.565.10">
    <property type="entry name" value="Histidine kinase-like ATPase, C-terminal domain"/>
    <property type="match status" value="1"/>
</dbReference>
<keyword evidence="1 2" id="KW-0597">Phosphoprotein</keyword>
<dbReference type="CDD" id="cd00082">
    <property type="entry name" value="HisKA"/>
    <property type="match status" value="1"/>
</dbReference>
<dbReference type="AlphaFoldDB" id="A0A7S2RUZ1"/>
<evidence type="ECO:0000256" key="2">
    <source>
        <dbReference type="PROSITE-ProRule" id="PRU00169"/>
    </source>
</evidence>
<dbReference type="PANTHER" id="PTHR43547">
    <property type="entry name" value="TWO-COMPONENT HISTIDINE KINASE"/>
    <property type="match status" value="1"/>
</dbReference>
<feature type="modified residue" description="4-aspartylphosphate" evidence="2">
    <location>
        <position position="550"/>
    </location>
</feature>
<evidence type="ECO:0000259" key="4">
    <source>
        <dbReference type="PROSITE" id="PS50110"/>
    </source>
</evidence>
<dbReference type="SMART" id="SM00086">
    <property type="entry name" value="PAC"/>
    <property type="match status" value="1"/>
</dbReference>
<sequence length="640" mass="71792">MTTIDIEWVSEPAAIVSRGSGAVGLCNQAFKNMFGENVEALGSVWEFFGVDQFENGSKEVQVQHQHFKLSTRTGTCEDTLFLSFVDMTAVVQARERQKLFLELSLDGFWEWRVEEDTSYLSARFLEIHGYTEKEKELFPGAWMGTTHQDDIDVVEEAFRKHFDSGSNEVFSQEVRYIHKDGSIITISCRGRVVEWDAISGKPLRMVGMHTDITDAKKKEAEAKVSAKHKVDLDEERRMTEYLAHEVRNPLLVALSATRFISENVALHATWKNKQKMLQTREDTELLENNLSFVSDMVGNMLDLNRLISGNMHLNREFTNFRQTIAGPATSLISRSTAFKIEIECPDDLTVELDAFRVKQVLVNIVQNAARFVKTGFIRIRAMQTVDGIEISVEDSGPGIEDNVSRNLFEKYTGGLQRDETSGARIGMSLCKLLIETMGGTIFHDRSYNSGIENLPGTRIAIRLPAMVKRIPTTEGSEVSSLASEPEIGLNASRFKESRCLLVDDDVTVRKMLTRRFERLLPPCSVIDVAESGESALEMAKRHNYDLFVVDHYMPGPDKPLTGEETIRLLRKGGANGIIIGCSGNDVSEKHVKAGADLFVCKPLPGKRKLCEMLNKCANDGRIGKRRGFEKAGRPECMISL</sequence>
<dbReference type="CDD" id="cd00130">
    <property type="entry name" value="PAS"/>
    <property type="match status" value="1"/>
</dbReference>
<dbReference type="PROSITE" id="PS50110">
    <property type="entry name" value="RESPONSE_REGULATORY"/>
    <property type="match status" value="1"/>
</dbReference>
<dbReference type="InterPro" id="IPR001789">
    <property type="entry name" value="Sig_transdc_resp-reg_receiver"/>
</dbReference>
<dbReference type="GO" id="GO:0000155">
    <property type="term" value="F:phosphorelay sensor kinase activity"/>
    <property type="evidence" value="ECO:0007669"/>
    <property type="project" value="InterPro"/>
</dbReference>
<dbReference type="InterPro" id="IPR003594">
    <property type="entry name" value="HATPase_dom"/>
</dbReference>
<dbReference type="PRINTS" id="PR00344">
    <property type="entry name" value="BCTRLSENSOR"/>
</dbReference>
<dbReference type="EMBL" id="HBHK01011464">
    <property type="protein sequence ID" value="CAD9681146.1"/>
    <property type="molecule type" value="Transcribed_RNA"/>
</dbReference>
<dbReference type="InterPro" id="IPR005467">
    <property type="entry name" value="His_kinase_dom"/>
</dbReference>
<feature type="domain" description="PAC" evidence="5">
    <location>
        <begin position="170"/>
        <end position="224"/>
    </location>
</feature>
<dbReference type="InterPro" id="IPR011006">
    <property type="entry name" value="CheY-like_superfamily"/>
</dbReference>
<dbReference type="Gene3D" id="1.10.287.130">
    <property type="match status" value="1"/>
</dbReference>
<dbReference type="InterPro" id="IPR035965">
    <property type="entry name" value="PAS-like_dom_sf"/>
</dbReference>
<evidence type="ECO:0000256" key="1">
    <source>
        <dbReference type="ARBA" id="ARBA00022553"/>
    </source>
</evidence>
<reference evidence="6" key="1">
    <citation type="submission" date="2021-01" db="EMBL/GenBank/DDBJ databases">
        <authorList>
            <person name="Corre E."/>
            <person name="Pelletier E."/>
            <person name="Niang G."/>
            <person name="Scheremetjew M."/>
            <person name="Finn R."/>
            <person name="Kale V."/>
            <person name="Holt S."/>
            <person name="Cochrane G."/>
            <person name="Meng A."/>
            <person name="Brown T."/>
            <person name="Cohen L."/>
        </authorList>
    </citation>
    <scope>NUCLEOTIDE SEQUENCE</scope>
    <source>
        <strain evidence="6">NY070348D</strain>
    </source>
</reference>
<evidence type="ECO:0008006" key="7">
    <source>
        <dbReference type="Google" id="ProtNLM"/>
    </source>
</evidence>
<dbReference type="InterPro" id="IPR001610">
    <property type="entry name" value="PAC"/>
</dbReference>